<dbReference type="InParanoid" id="A8N4Y0"/>
<comment type="caution">
    <text evidence="2">The sequence shown here is derived from an EMBL/GenBank/DDBJ whole genome shotgun (WGS) entry which is preliminary data.</text>
</comment>
<feature type="region of interest" description="Disordered" evidence="1">
    <location>
        <begin position="327"/>
        <end position="359"/>
    </location>
</feature>
<dbReference type="Proteomes" id="UP000001861">
    <property type="component" value="Unassembled WGS sequence"/>
</dbReference>
<evidence type="ECO:0008006" key="4">
    <source>
        <dbReference type="Google" id="ProtNLM"/>
    </source>
</evidence>
<sequence>MGQDLLAASYSYSLHQSYYSDSAVEERLFKVPKYHLVRNSDHFSSLCSLAETCPGNDPDASILSLPDSETSAQNAIALPGVTADDFSNFLEALYPRTIQRVLTLTKEQWLSVLKLSTLWYFKELRRLAIDHLEAWSPSLTSIELIQLGKEYAISNWLLRGYHALVNQNGVISLESAKAIGMESAIRLYTLRSRTEWVCRNEDYLEQEFAEELGGVHEQERRHYDERGWLAPQQGRVEERAKLKTEQDERKKIRTEQKRCSDQEKAKKLAVAKEEREKLEAQCKALARRLESEVESRLAAEVKLERETQRASEYKAQYQALKKTLRSEQASNAAKISQGKDAIDKATRERDSYKRRCDELSKQKVVHTQPYYYIPPHFRTSHHTSGSQPLAPQ</sequence>
<evidence type="ECO:0000313" key="3">
    <source>
        <dbReference type="Proteomes" id="UP000001861"/>
    </source>
</evidence>
<gene>
    <name evidence="2" type="ORF">CC1G_04680</name>
</gene>
<evidence type="ECO:0000313" key="2">
    <source>
        <dbReference type="EMBL" id="EAU91913.2"/>
    </source>
</evidence>
<dbReference type="OrthoDB" id="3199068at2759"/>
<proteinExistence type="predicted"/>
<dbReference type="SUPFAM" id="SSF54695">
    <property type="entry name" value="POZ domain"/>
    <property type="match status" value="1"/>
</dbReference>
<dbReference type="GeneID" id="6006430"/>
<dbReference type="KEGG" id="cci:CC1G_04680"/>
<keyword evidence="3" id="KW-1185">Reference proteome</keyword>
<dbReference type="RefSeq" id="XP_001829991.2">
    <property type="nucleotide sequence ID" value="XM_001829939.2"/>
</dbReference>
<reference evidence="2 3" key="1">
    <citation type="journal article" date="2010" name="Proc. Natl. Acad. Sci. U.S.A.">
        <title>Insights into evolution of multicellular fungi from the assembled chromosomes of the mushroom Coprinopsis cinerea (Coprinus cinereus).</title>
        <authorList>
            <person name="Stajich J.E."/>
            <person name="Wilke S.K."/>
            <person name="Ahren D."/>
            <person name="Au C.H."/>
            <person name="Birren B.W."/>
            <person name="Borodovsky M."/>
            <person name="Burns C."/>
            <person name="Canback B."/>
            <person name="Casselton L.A."/>
            <person name="Cheng C.K."/>
            <person name="Deng J."/>
            <person name="Dietrich F.S."/>
            <person name="Fargo D.C."/>
            <person name="Farman M.L."/>
            <person name="Gathman A.C."/>
            <person name="Goldberg J."/>
            <person name="Guigo R."/>
            <person name="Hoegger P.J."/>
            <person name="Hooker J.B."/>
            <person name="Huggins A."/>
            <person name="James T.Y."/>
            <person name="Kamada T."/>
            <person name="Kilaru S."/>
            <person name="Kodira C."/>
            <person name="Kues U."/>
            <person name="Kupfer D."/>
            <person name="Kwan H.S."/>
            <person name="Lomsadze A."/>
            <person name="Li W."/>
            <person name="Lilly W.W."/>
            <person name="Ma L.J."/>
            <person name="Mackey A.J."/>
            <person name="Manning G."/>
            <person name="Martin F."/>
            <person name="Muraguchi H."/>
            <person name="Natvig D.O."/>
            <person name="Palmerini H."/>
            <person name="Ramesh M.A."/>
            <person name="Rehmeyer C.J."/>
            <person name="Roe B.A."/>
            <person name="Shenoy N."/>
            <person name="Stanke M."/>
            <person name="Ter-Hovhannisyan V."/>
            <person name="Tunlid A."/>
            <person name="Velagapudi R."/>
            <person name="Vision T.J."/>
            <person name="Zeng Q."/>
            <person name="Zolan M.E."/>
            <person name="Pukkila P.J."/>
        </authorList>
    </citation>
    <scope>NUCLEOTIDE SEQUENCE [LARGE SCALE GENOMIC DNA]</scope>
    <source>
        <strain evidence="3">Okayama-7 / 130 / ATCC MYA-4618 / FGSC 9003</strain>
    </source>
</reference>
<dbReference type="InterPro" id="IPR011333">
    <property type="entry name" value="SKP1/BTB/POZ_sf"/>
</dbReference>
<protein>
    <recommendedName>
        <fullName evidence="4">BTB domain-containing protein</fullName>
    </recommendedName>
</protein>
<name>A8N4Y0_COPC7</name>
<dbReference type="HOGENOM" id="CLU_704010_0_0_1"/>
<accession>A8N4Y0</accession>
<evidence type="ECO:0000256" key="1">
    <source>
        <dbReference type="SAM" id="MobiDB-lite"/>
    </source>
</evidence>
<dbReference type="EMBL" id="AACS02000003">
    <property type="protein sequence ID" value="EAU91913.2"/>
    <property type="molecule type" value="Genomic_DNA"/>
</dbReference>
<organism evidence="2 3">
    <name type="scientific">Coprinopsis cinerea (strain Okayama-7 / 130 / ATCC MYA-4618 / FGSC 9003)</name>
    <name type="common">Inky cap fungus</name>
    <name type="synonym">Hormographiella aspergillata</name>
    <dbReference type="NCBI Taxonomy" id="240176"/>
    <lineage>
        <taxon>Eukaryota</taxon>
        <taxon>Fungi</taxon>
        <taxon>Dikarya</taxon>
        <taxon>Basidiomycota</taxon>
        <taxon>Agaricomycotina</taxon>
        <taxon>Agaricomycetes</taxon>
        <taxon>Agaricomycetidae</taxon>
        <taxon>Agaricales</taxon>
        <taxon>Agaricineae</taxon>
        <taxon>Psathyrellaceae</taxon>
        <taxon>Coprinopsis</taxon>
    </lineage>
</organism>
<dbReference type="AlphaFoldDB" id="A8N4Y0"/>
<dbReference type="VEuPathDB" id="FungiDB:CC1G_04680"/>
<dbReference type="Gene3D" id="3.30.710.10">
    <property type="entry name" value="Potassium Channel Kv1.1, Chain A"/>
    <property type="match status" value="1"/>
</dbReference>
<dbReference type="eggNOG" id="ENOG502QXCQ">
    <property type="taxonomic scope" value="Eukaryota"/>
</dbReference>
<feature type="compositionally biased region" description="Basic and acidic residues" evidence="1">
    <location>
        <begin position="340"/>
        <end position="359"/>
    </location>
</feature>